<dbReference type="AlphaFoldDB" id="A0A8T7H321"/>
<evidence type="ECO:0000313" key="9">
    <source>
        <dbReference type="EMBL" id="NQS77356.1"/>
    </source>
</evidence>
<protein>
    <recommendedName>
        <fullName evidence="8">Putative manganese efflux pump MntP</fullName>
    </recommendedName>
</protein>
<feature type="transmembrane region" description="Helical" evidence="8">
    <location>
        <begin position="35"/>
        <end position="56"/>
    </location>
</feature>
<dbReference type="PANTHER" id="PTHR35529">
    <property type="entry name" value="MANGANESE EFFLUX PUMP MNTP-RELATED"/>
    <property type="match status" value="1"/>
</dbReference>
<feature type="transmembrane region" description="Helical" evidence="8">
    <location>
        <begin position="68"/>
        <end position="86"/>
    </location>
</feature>
<gene>
    <name evidence="8" type="primary">mntP</name>
    <name evidence="9" type="ORF">HQQ74_01340</name>
</gene>
<dbReference type="HAMAP" id="MF_01521">
    <property type="entry name" value="MntP_pump"/>
    <property type="match status" value="1"/>
</dbReference>
<evidence type="ECO:0000256" key="5">
    <source>
        <dbReference type="ARBA" id="ARBA00023065"/>
    </source>
</evidence>
<organism evidence="9 10">
    <name type="scientific">Methanoculleus bourgensis</name>
    <dbReference type="NCBI Taxonomy" id="83986"/>
    <lineage>
        <taxon>Archaea</taxon>
        <taxon>Methanobacteriati</taxon>
        <taxon>Methanobacteriota</taxon>
        <taxon>Stenosarchaea group</taxon>
        <taxon>Methanomicrobia</taxon>
        <taxon>Methanomicrobiales</taxon>
        <taxon>Methanomicrobiaceae</taxon>
        <taxon>Methanoculleus</taxon>
    </lineage>
</organism>
<dbReference type="PANTHER" id="PTHR35529:SF1">
    <property type="entry name" value="MANGANESE EFFLUX PUMP MNTP-RELATED"/>
    <property type="match status" value="1"/>
</dbReference>
<keyword evidence="3 8" id="KW-0812">Transmembrane</keyword>
<dbReference type="InterPro" id="IPR022929">
    <property type="entry name" value="Put_MntP"/>
</dbReference>
<keyword evidence="1 8" id="KW-0813">Transport</keyword>
<keyword evidence="6 8" id="KW-0472">Membrane</keyword>
<dbReference type="Pfam" id="PF02659">
    <property type="entry name" value="Mntp"/>
    <property type="match status" value="1"/>
</dbReference>
<evidence type="ECO:0000256" key="7">
    <source>
        <dbReference type="ARBA" id="ARBA00023211"/>
    </source>
</evidence>
<dbReference type="InterPro" id="IPR003810">
    <property type="entry name" value="Mntp/YtaF"/>
</dbReference>
<keyword evidence="2 8" id="KW-1003">Cell membrane</keyword>
<comment type="function">
    <text evidence="8">Probably functions as a manganese efflux pump.</text>
</comment>
<evidence type="ECO:0000256" key="1">
    <source>
        <dbReference type="ARBA" id="ARBA00022448"/>
    </source>
</evidence>
<evidence type="ECO:0000256" key="3">
    <source>
        <dbReference type="ARBA" id="ARBA00022692"/>
    </source>
</evidence>
<name>A0A8T7H321_9EURY</name>
<feature type="transmembrane region" description="Helical" evidence="8">
    <location>
        <begin position="98"/>
        <end position="125"/>
    </location>
</feature>
<comment type="subcellular location">
    <subcellularLocation>
        <location evidence="8">Cell membrane</location>
        <topology evidence="8">Multi-pass membrane protein</topology>
    </subcellularLocation>
</comment>
<keyword evidence="5 8" id="KW-0406">Ion transport</keyword>
<evidence type="ECO:0000256" key="2">
    <source>
        <dbReference type="ARBA" id="ARBA00022475"/>
    </source>
</evidence>
<keyword evidence="7 8" id="KW-0464">Manganese</keyword>
<evidence type="ECO:0000256" key="4">
    <source>
        <dbReference type="ARBA" id="ARBA00022989"/>
    </source>
</evidence>
<feature type="transmembrane region" description="Helical" evidence="8">
    <location>
        <begin position="164"/>
        <end position="181"/>
    </location>
</feature>
<reference evidence="9" key="1">
    <citation type="submission" date="2020-05" db="EMBL/GenBank/DDBJ databases">
        <title>The first insight into the ecology of ammonia-tolerant syntrophic propionate oxidizing bacteria.</title>
        <authorList>
            <person name="Singh A."/>
            <person name="Schnurer A."/>
            <person name="Westerholm M."/>
        </authorList>
    </citation>
    <scope>NUCLEOTIDE SEQUENCE</scope>
    <source>
        <strain evidence="9">MAG54</strain>
    </source>
</reference>
<keyword evidence="4 8" id="KW-1133">Transmembrane helix</keyword>
<feature type="transmembrane region" description="Helical" evidence="8">
    <location>
        <begin position="6"/>
        <end position="28"/>
    </location>
</feature>
<evidence type="ECO:0000313" key="10">
    <source>
        <dbReference type="Proteomes" id="UP000737555"/>
    </source>
</evidence>
<dbReference type="GO" id="GO:0005886">
    <property type="term" value="C:plasma membrane"/>
    <property type="evidence" value="ECO:0007669"/>
    <property type="project" value="UniProtKB-SubCell"/>
</dbReference>
<sequence>MEFAATLLIAFGLAMDAFAVAISGGASVHGARGRYALGIGALFGGFQAGMPVLGWLGGESLTSFIGAYNHWIASLLLALIGGKMIVEAVREDGDTVQFAGGGITVLLVLAVATSIDALAVGVTFAALDVPILWPAITIGAVTFALSSAGVLIGSSFNRVSGRMAEIFGGIVLIVIALRILLDHTAF</sequence>
<evidence type="ECO:0000256" key="6">
    <source>
        <dbReference type="ARBA" id="ARBA00023136"/>
    </source>
</evidence>
<dbReference type="Proteomes" id="UP000737555">
    <property type="component" value="Unassembled WGS sequence"/>
</dbReference>
<feature type="transmembrane region" description="Helical" evidence="8">
    <location>
        <begin position="131"/>
        <end position="152"/>
    </location>
</feature>
<comment type="caution">
    <text evidence="9">The sequence shown here is derived from an EMBL/GenBank/DDBJ whole genome shotgun (WGS) entry which is preliminary data.</text>
</comment>
<accession>A0A8T7H321</accession>
<evidence type="ECO:0000256" key="8">
    <source>
        <dbReference type="HAMAP-Rule" id="MF_01521"/>
    </source>
</evidence>
<proteinExistence type="inferred from homology"/>
<dbReference type="EMBL" id="JABMJE010000009">
    <property type="protein sequence ID" value="NQS77356.1"/>
    <property type="molecule type" value="Genomic_DNA"/>
</dbReference>
<comment type="similarity">
    <text evidence="8">Belongs to the MntP (TC 9.B.29) family.</text>
</comment>
<dbReference type="GO" id="GO:0005384">
    <property type="term" value="F:manganese ion transmembrane transporter activity"/>
    <property type="evidence" value="ECO:0007669"/>
    <property type="project" value="UniProtKB-UniRule"/>
</dbReference>